<evidence type="ECO:0000256" key="4">
    <source>
        <dbReference type="ARBA" id="ARBA00022833"/>
    </source>
</evidence>
<evidence type="ECO:0000313" key="10">
    <source>
        <dbReference type="EMBL" id="KAF9449455.1"/>
    </source>
</evidence>
<name>A0A9P6C552_9AGAR</name>
<dbReference type="GO" id="GO:0071244">
    <property type="term" value="P:cellular response to carbon dioxide"/>
    <property type="evidence" value="ECO:0007669"/>
    <property type="project" value="TreeGrafter"/>
</dbReference>
<keyword evidence="4 7" id="KW-0862">Zinc</keyword>
<feature type="compositionally biased region" description="Basic and acidic residues" evidence="9">
    <location>
        <begin position="193"/>
        <end position="214"/>
    </location>
</feature>
<dbReference type="PANTHER" id="PTHR11002">
    <property type="entry name" value="CARBONIC ANHYDRASE"/>
    <property type="match status" value="1"/>
</dbReference>
<comment type="function">
    <text evidence="8">Reversible hydration of carbon dioxide.</text>
</comment>
<evidence type="ECO:0000313" key="11">
    <source>
        <dbReference type="Proteomes" id="UP000807342"/>
    </source>
</evidence>
<sequence length="231" mass="25907">MFTSGSIANQFHEWDLNSNSVLSYAVETLEVRHVIVMGHYGCGGVAASMLPVSLPLDHPAHIAVQTWIQPIREIYQTSNRPEIAAHRNQHKHIPLAELPELHNPAFRALVEENVKANVNRIARSYVMRDHYASLALPQLASTSEIPNDPNSLKGTHVFIHGWVYDVENGEVMDLNVTVGPPGREIPPSPWPRAEIREREKKKQREEKASKERETMLAAEDGIQPPQQSASL</sequence>
<dbReference type="SMART" id="SM00947">
    <property type="entry name" value="Pro_CA"/>
    <property type="match status" value="1"/>
</dbReference>
<keyword evidence="11" id="KW-1185">Reference proteome</keyword>
<evidence type="ECO:0000256" key="3">
    <source>
        <dbReference type="ARBA" id="ARBA00022723"/>
    </source>
</evidence>
<dbReference type="InterPro" id="IPR001765">
    <property type="entry name" value="Carbonic_anhydrase"/>
</dbReference>
<dbReference type="GO" id="GO:0004089">
    <property type="term" value="F:carbonate dehydratase activity"/>
    <property type="evidence" value="ECO:0007669"/>
    <property type="project" value="UniProtKB-UniRule"/>
</dbReference>
<evidence type="ECO:0000256" key="5">
    <source>
        <dbReference type="ARBA" id="ARBA00023239"/>
    </source>
</evidence>
<evidence type="ECO:0000256" key="9">
    <source>
        <dbReference type="SAM" id="MobiDB-lite"/>
    </source>
</evidence>
<evidence type="ECO:0000256" key="2">
    <source>
        <dbReference type="ARBA" id="ARBA00012925"/>
    </source>
</evidence>
<dbReference type="AlphaFoldDB" id="A0A9P6C552"/>
<dbReference type="EMBL" id="MU151130">
    <property type="protein sequence ID" value="KAF9449455.1"/>
    <property type="molecule type" value="Genomic_DNA"/>
</dbReference>
<gene>
    <name evidence="10" type="ORF">P691DRAFT_812550</name>
</gene>
<reference evidence="10" key="1">
    <citation type="submission" date="2020-11" db="EMBL/GenBank/DDBJ databases">
        <authorList>
            <consortium name="DOE Joint Genome Institute"/>
            <person name="Ahrendt S."/>
            <person name="Riley R."/>
            <person name="Andreopoulos W."/>
            <person name="Labutti K."/>
            <person name="Pangilinan J."/>
            <person name="Ruiz-Duenas F.J."/>
            <person name="Barrasa J.M."/>
            <person name="Sanchez-Garcia M."/>
            <person name="Camarero S."/>
            <person name="Miyauchi S."/>
            <person name="Serrano A."/>
            <person name="Linde D."/>
            <person name="Babiker R."/>
            <person name="Drula E."/>
            <person name="Ayuso-Fernandez I."/>
            <person name="Pacheco R."/>
            <person name="Padilla G."/>
            <person name="Ferreira P."/>
            <person name="Barriuso J."/>
            <person name="Kellner H."/>
            <person name="Castanera R."/>
            <person name="Alfaro M."/>
            <person name="Ramirez L."/>
            <person name="Pisabarro A.G."/>
            <person name="Kuo A."/>
            <person name="Tritt A."/>
            <person name="Lipzen A."/>
            <person name="He G."/>
            <person name="Yan M."/>
            <person name="Ng V."/>
            <person name="Cullen D."/>
            <person name="Martin F."/>
            <person name="Rosso M.-N."/>
            <person name="Henrissat B."/>
            <person name="Hibbett D."/>
            <person name="Martinez A.T."/>
            <person name="Grigoriev I.V."/>
        </authorList>
    </citation>
    <scope>NUCLEOTIDE SEQUENCE</scope>
    <source>
        <strain evidence="10">MF-IS2</strain>
    </source>
</reference>
<dbReference type="InterPro" id="IPR036874">
    <property type="entry name" value="Carbonic_anhydrase_sf"/>
</dbReference>
<feature type="binding site" evidence="7">
    <location>
        <position position="42"/>
    </location>
    <ligand>
        <name>Zn(2+)</name>
        <dbReference type="ChEBI" id="CHEBI:29105"/>
    </ligand>
</feature>
<dbReference type="OrthoDB" id="10248475at2759"/>
<keyword evidence="3 7" id="KW-0479">Metal-binding</keyword>
<dbReference type="GO" id="GO:0008270">
    <property type="term" value="F:zinc ion binding"/>
    <property type="evidence" value="ECO:0007669"/>
    <property type="project" value="UniProtKB-UniRule"/>
</dbReference>
<protein>
    <recommendedName>
        <fullName evidence="2 8">Carbonic anhydrase</fullName>
        <ecNumber evidence="2 8">4.2.1.1</ecNumber>
    </recommendedName>
    <alternativeName>
        <fullName evidence="8">Carbonate dehydratase</fullName>
    </alternativeName>
</protein>
<evidence type="ECO:0000256" key="6">
    <source>
        <dbReference type="ARBA" id="ARBA00048348"/>
    </source>
</evidence>
<dbReference type="Gene3D" id="3.40.1050.10">
    <property type="entry name" value="Carbonic anhydrase"/>
    <property type="match status" value="1"/>
</dbReference>
<evidence type="ECO:0000256" key="1">
    <source>
        <dbReference type="ARBA" id="ARBA00006217"/>
    </source>
</evidence>
<dbReference type="Pfam" id="PF00484">
    <property type="entry name" value="Pro_CA"/>
    <property type="match status" value="1"/>
</dbReference>
<keyword evidence="5 8" id="KW-0456">Lyase</keyword>
<feature type="region of interest" description="Disordered" evidence="9">
    <location>
        <begin position="178"/>
        <end position="231"/>
    </location>
</feature>
<dbReference type="Proteomes" id="UP000807342">
    <property type="component" value="Unassembled WGS sequence"/>
</dbReference>
<comment type="catalytic activity">
    <reaction evidence="6 8">
        <text>hydrogencarbonate + H(+) = CO2 + H2O</text>
        <dbReference type="Rhea" id="RHEA:10748"/>
        <dbReference type="ChEBI" id="CHEBI:15377"/>
        <dbReference type="ChEBI" id="CHEBI:15378"/>
        <dbReference type="ChEBI" id="CHEBI:16526"/>
        <dbReference type="ChEBI" id="CHEBI:17544"/>
        <dbReference type="EC" id="4.2.1.1"/>
    </reaction>
</comment>
<proteinExistence type="inferred from homology"/>
<dbReference type="SUPFAM" id="SSF53056">
    <property type="entry name" value="beta-carbonic anhydrase, cab"/>
    <property type="match status" value="1"/>
</dbReference>
<evidence type="ECO:0000256" key="7">
    <source>
        <dbReference type="PIRSR" id="PIRSR601765-1"/>
    </source>
</evidence>
<dbReference type="GO" id="GO:0034599">
    <property type="term" value="P:cellular response to oxidative stress"/>
    <property type="evidence" value="ECO:0007669"/>
    <property type="project" value="TreeGrafter"/>
</dbReference>
<comment type="caution">
    <text evidence="10">The sequence shown here is derived from an EMBL/GenBank/DDBJ whole genome shotgun (WGS) entry which is preliminary data.</text>
</comment>
<accession>A0A9P6C552</accession>
<dbReference type="PANTHER" id="PTHR11002:SF76">
    <property type="entry name" value="CARBONIC ANHYDRASE"/>
    <property type="match status" value="1"/>
</dbReference>
<feature type="binding site" evidence="7">
    <location>
        <position position="39"/>
    </location>
    <ligand>
        <name>Zn(2+)</name>
        <dbReference type="ChEBI" id="CHEBI:29105"/>
    </ligand>
</feature>
<dbReference type="EC" id="4.2.1.1" evidence="2 8"/>
<comment type="cofactor">
    <cofactor evidence="7">
        <name>Zn(2+)</name>
        <dbReference type="ChEBI" id="CHEBI:29105"/>
    </cofactor>
    <text evidence="7">Binds 1 zinc ion per subunit.</text>
</comment>
<evidence type="ECO:0000256" key="8">
    <source>
        <dbReference type="RuleBase" id="RU003956"/>
    </source>
</evidence>
<organism evidence="10 11">
    <name type="scientific">Macrolepiota fuliginosa MF-IS2</name>
    <dbReference type="NCBI Taxonomy" id="1400762"/>
    <lineage>
        <taxon>Eukaryota</taxon>
        <taxon>Fungi</taxon>
        <taxon>Dikarya</taxon>
        <taxon>Basidiomycota</taxon>
        <taxon>Agaricomycotina</taxon>
        <taxon>Agaricomycetes</taxon>
        <taxon>Agaricomycetidae</taxon>
        <taxon>Agaricales</taxon>
        <taxon>Agaricineae</taxon>
        <taxon>Agaricaceae</taxon>
        <taxon>Macrolepiota</taxon>
    </lineage>
</organism>
<comment type="similarity">
    <text evidence="1 8">Belongs to the beta-class carbonic anhydrase family.</text>
</comment>